<name>A0A1Y3XVG9_9ACTN</name>
<dbReference type="InterPro" id="IPR050834">
    <property type="entry name" value="Glycosyltransf_2"/>
</dbReference>
<dbReference type="OrthoDB" id="3189257at2"/>
<evidence type="ECO:0000313" key="3">
    <source>
        <dbReference type="Proteomes" id="UP000195781"/>
    </source>
</evidence>
<gene>
    <name evidence="2" type="ORF">B5G02_03450</name>
</gene>
<organism evidence="2 3">
    <name type="scientific">[Collinsella] massiliensis</name>
    <dbReference type="NCBI Taxonomy" id="1232426"/>
    <lineage>
        <taxon>Bacteria</taxon>
        <taxon>Bacillati</taxon>
        <taxon>Actinomycetota</taxon>
        <taxon>Coriobacteriia</taxon>
        <taxon>Coriobacteriales</taxon>
        <taxon>Coriobacteriaceae</taxon>
        <taxon>Enorma</taxon>
    </lineage>
</organism>
<evidence type="ECO:0000313" key="2">
    <source>
        <dbReference type="EMBL" id="OUN89111.1"/>
    </source>
</evidence>
<proteinExistence type="predicted"/>
<reference evidence="3" key="1">
    <citation type="submission" date="2017-04" db="EMBL/GenBank/DDBJ databases">
        <title>Function of individual gut microbiota members based on whole genome sequencing of pure cultures obtained from chicken caecum.</title>
        <authorList>
            <person name="Medvecky M."/>
            <person name="Cejkova D."/>
            <person name="Polansky O."/>
            <person name="Karasova D."/>
            <person name="Kubasova T."/>
            <person name="Cizek A."/>
            <person name="Rychlik I."/>
        </authorList>
    </citation>
    <scope>NUCLEOTIDE SEQUENCE [LARGE SCALE GENOMIC DNA]</scope>
    <source>
        <strain evidence="3">An5</strain>
    </source>
</reference>
<dbReference type="Gene3D" id="3.90.550.10">
    <property type="entry name" value="Spore Coat Polysaccharide Biosynthesis Protein SpsA, Chain A"/>
    <property type="match status" value="1"/>
</dbReference>
<sequence>MPCYNVERYLGAVIESLRVQPYENWELIAVDDASTDGTAEALTRAARQDARVRPVHHDRNHGAAAARNTGLAHARGEYIWFLDPDDDFEPALLPEALGALEESDADVAVFGCREETYDAAGALRATRDVLPPASGVLAGDELHRAILDLEESTLYGYAWNKVYRREVIGSARFPDVMLAEDLLFNVEVFDHVTRAVFIPQPLYHYKKRLRANLTNRFDKNYYSEHRMRIEALYNQQVRWGLDSAETRSRLGSLYGRYIISALERNCDKRAEMSHADRVAWCRALTDDPLFTTLVQGAHSRGGVALEACLALIKTGRPALMLVLGRLVHVVRSRLGSLYAKLKRQR</sequence>
<dbReference type="Pfam" id="PF00535">
    <property type="entry name" value="Glycos_transf_2"/>
    <property type="match status" value="1"/>
</dbReference>
<accession>A0A1Y3XVG9</accession>
<dbReference type="CDD" id="cd00761">
    <property type="entry name" value="Glyco_tranf_GTA_type"/>
    <property type="match status" value="1"/>
</dbReference>
<protein>
    <recommendedName>
        <fullName evidence="1">Glycosyltransferase 2-like domain-containing protein</fullName>
    </recommendedName>
</protein>
<dbReference type="InterPro" id="IPR029044">
    <property type="entry name" value="Nucleotide-diphossugar_trans"/>
</dbReference>
<dbReference type="PANTHER" id="PTHR43685:SF2">
    <property type="entry name" value="GLYCOSYLTRANSFERASE 2-LIKE DOMAIN-CONTAINING PROTEIN"/>
    <property type="match status" value="1"/>
</dbReference>
<dbReference type="InterPro" id="IPR001173">
    <property type="entry name" value="Glyco_trans_2-like"/>
</dbReference>
<dbReference type="PANTHER" id="PTHR43685">
    <property type="entry name" value="GLYCOSYLTRANSFERASE"/>
    <property type="match status" value="1"/>
</dbReference>
<feature type="domain" description="Glycosyltransferase 2-like" evidence="1">
    <location>
        <begin position="1"/>
        <end position="166"/>
    </location>
</feature>
<dbReference type="Proteomes" id="UP000195781">
    <property type="component" value="Unassembled WGS sequence"/>
</dbReference>
<comment type="caution">
    <text evidence="2">The sequence shown here is derived from an EMBL/GenBank/DDBJ whole genome shotgun (WGS) entry which is preliminary data.</text>
</comment>
<dbReference type="AlphaFoldDB" id="A0A1Y3XVG9"/>
<dbReference type="EMBL" id="NFIE01000006">
    <property type="protein sequence ID" value="OUN89111.1"/>
    <property type="molecule type" value="Genomic_DNA"/>
</dbReference>
<keyword evidence="3" id="KW-1185">Reference proteome</keyword>
<evidence type="ECO:0000259" key="1">
    <source>
        <dbReference type="Pfam" id="PF00535"/>
    </source>
</evidence>
<dbReference type="SUPFAM" id="SSF53448">
    <property type="entry name" value="Nucleotide-diphospho-sugar transferases"/>
    <property type="match status" value="1"/>
</dbReference>